<dbReference type="AlphaFoldDB" id="A0A9J6G9B9"/>
<evidence type="ECO:0000313" key="5">
    <source>
        <dbReference type="Proteomes" id="UP000821853"/>
    </source>
</evidence>
<protein>
    <recommendedName>
        <fullName evidence="3">DDE Tnp4 domain-containing protein</fullName>
    </recommendedName>
</protein>
<evidence type="ECO:0000313" key="4">
    <source>
        <dbReference type="EMBL" id="KAH9371803.1"/>
    </source>
</evidence>
<comment type="cofactor">
    <cofactor evidence="1">
        <name>a divalent metal cation</name>
        <dbReference type="ChEBI" id="CHEBI:60240"/>
    </cofactor>
</comment>
<keyword evidence="2" id="KW-0479">Metal-binding</keyword>
<evidence type="ECO:0000256" key="1">
    <source>
        <dbReference type="ARBA" id="ARBA00001968"/>
    </source>
</evidence>
<accession>A0A9J6G9B9</accession>
<organism evidence="4 5">
    <name type="scientific">Haemaphysalis longicornis</name>
    <name type="common">Bush tick</name>
    <dbReference type="NCBI Taxonomy" id="44386"/>
    <lineage>
        <taxon>Eukaryota</taxon>
        <taxon>Metazoa</taxon>
        <taxon>Ecdysozoa</taxon>
        <taxon>Arthropoda</taxon>
        <taxon>Chelicerata</taxon>
        <taxon>Arachnida</taxon>
        <taxon>Acari</taxon>
        <taxon>Parasitiformes</taxon>
        <taxon>Ixodida</taxon>
        <taxon>Ixodoidea</taxon>
        <taxon>Ixodidae</taxon>
        <taxon>Haemaphysalinae</taxon>
        <taxon>Haemaphysalis</taxon>
    </lineage>
</organism>
<dbReference type="Proteomes" id="UP000821853">
    <property type="component" value="Chromosome 3"/>
</dbReference>
<reference evidence="4 5" key="1">
    <citation type="journal article" date="2020" name="Cell">
        <title>Large-Scale Comparative Analyses of Tick Genomes Elucidate Their Genetic Diversity and Vector Capacities.</title>
        <authorList>
            <consortium name="Tick Genome and Microbiome Consortium (TIGMIC)"/>
            <person name="Jia N."/>
            <person name="Wang J."/>
            <person name="Shi W."/>
            <person name="Du L."/>
            <person name="Sun Y."/>
            <person name="Zhan W."/>
            <person name="Jiang J.F."/>
            <person name="Wang Q."/>
            <person name="Zhang B."/>
            <person name="Ji P."/>
            <person name="Bell-Sakyi L."/>
            <person name="Cui X.M."/>
            <person name="Yuan T.T."/>
            <person name="Jiang B.G."/>
            <person name="Yang W.F."/>
            <person name="Lam T.T."/>
            <person name="Chang Q.C."/>
            <person name="Ding S.J."/>
            <person name="Wang X.J."/>
            <person name="Zhu J.G."/>
            <person name="Ruan X.D."/>
            <person name="Zhao L."/>
            <person name="Wei J.T."/>
            <person name="Ye R.Z."/>
            <person name="Que T.C."/>
            <person name="Du C.H."/>
            <person name="Zhou Y.H."/>
            <person name="Cheng J.X."/>
            <person name="Dai P.F."/>
            <person name="Guo W.B."/>
            <person name="Han X.H."/>
            <person name="Huang E.J."/>
            <person name="Li L.F."/>
            <person name="Wei W."/>
            <person name="Gao Y.C."/>
            <person name="Liu J.Z."/>
            <person name="Shao H.Z."/>
            <person name="Wang X."/>
            <person name="Wang C.C."/>
            <person name="Yang T.C."/>
            <person name="Huo Q.B."/>
            <person name="Li W."/>
            <person name="Chen H.Y."/>
            <person name="Chen S.E."/>
            <person name="Zhou L.G."/>
            <person name="Ni X.B."/>
            <person name="Tian J.H."/>
            <person name="Sheng Y."/>
            <person name="Liu T."/>
            <person name="Pan Y.S."/>
            <person name="Xia L.Y."/>
            <person name="Li J."/>
            <person name="Zhao F."/>
            <person name="Cao W.C."/>
        </authorList>
    </citation>
    <scope>NUCLEOTIDE SEQUENCE [LARGE SCALE GENOMIC DNA]</scope>
    <source>
        <strain evidence="4">HaeL-2018</strain>
    </source>
</reference>
<dbReference type="Pfam" id="PF13359">
    <property type="entry name" value="DDE_Tnp_4"/>
    <property type="match status" value="1"/>
</dbReference>
<dbReference type="InterPro" id="IPR027806">
    <property type="entry name" value="HARBI1_dom"/>
</dbReference>
<evidence type="ECO:0000259" key="3">
    <source>
        <dbReference type="Pfam" id="PF13359"/>
    </source>
</evidence>
<dbReference type="GO" id="GO:0046872">
    <property type="term" value="F:metal ion binding"/>
    <property type="evidence" value="ECO:0007669"/>
    <property type="project" value="UniProtKB-KW"/>
</dbReference>
<evidence type="ECO:0000256" key="2">
    <source>
        <dbReference type="ARBA" id="ARBA00022723"/>
    </source>
</evidence>
<proteinExistence type="predicted"/>
<name>A0A9J6G9B9_HAELO</name>
<sequence>MGATSPSLMKSGSATDYHNYKGWYSIILLALVDHKYRFRFVNVGAPGRCHDSHAYQLSKLRHVKEETLSGAHLPPCSFPKVQKTFDHMCHLVGLRSNVKATPLERIAHTML</sequence>
<dbReference type="VEuPathDB" id="VectorBase:HLOH_048000"/>
<dbReference type="OrthoDB" id="6429055at2759"/>
<dbReference type="EMBL" id="JABSTR010000005">
    <property type="protein sequence ID" value="KAH9371803.1"/>
    <property type="molecule type" value="Genomic_DNA"/>
</dbReference>
<keyword evidence="5" id="KW-1185">Reference proteome</keyword>
<feature type="domain" description="DDE Tnp4" evidence="3">
    <location>
        <begin position="12"/>
        <end position="63"/>
    </location>
</feature>
<comment type="caution">
    <text evidence="4">The sequence shown here is derived from an EMBL/GenBank/DDBJ whole genome shotgun (WGS) entry which is preliminary data.</text>
</comment>
<gene>
    <name evidence="4" type="ORF">HPB48_001402</name>
</gene>